<sequence length="225" mass="24519">MNIQYITNLAANSGGTLYLMAILLLVGLTVIVERTWYLYNVMAGGKAVNERIAKLPRLRTDLLAQEIEQAGHLPHAELMNMVLSHPDQNEREMLSGRLEETIMHEIPKLDKSLWILDTVVTLAPLLGLFGTIIGMFNAFSGLGNSGAAPVQVTGGVAEALVATASGLFIAMTGLIFLNNLNNRIRLMVHQLETLKQILINRYAQPCNQTGNRADTPTIALARTGS</sequence>
<dbReference type="PANTHER" id="PTHR30625">
    <property type="entry name" value="PROTEIN TOLQ"/>
    <property type="match status" value="1"/>
</dbReference>
<evidence type="ECO:0000256" key="3">
    <source>
        <dbReference type="ARBA" id="ARBA00022475"/>
    </source>
</evidence>
<evidence type="ECO:0000259" key="10">
    <source>
        <dbReference type="Pfam" id="PF01618"/>
    </source>
</evidence>
<dbReference type="Pfam" id="PF01618">
    <property type="entry name" value="MotA_ExbB"/>
    <property type="match status" value="1"/>
</dbReference>
<keyword evidence="12" id="KW-1185">Reference proteome</keyword>
<keyword evidence="4 9" id="KW-0812">Transmembrane</keyword>
<dbReference type="EMBL" id="AP021881">
    <property type="protein sequence ID" value="BBP01747.1"/>
    <property type="molecule type" value="Genomic_DNA"/>
</dbReference>
<feature type="transmembrane region" description="Helical" evidence="9">
    <location>
        <begin position="113"/>
        <end position="139"/>
    </location>
</feature>
<evidence type="ECO:0000313" key="11">
    <source>
        <dbReference type="EMBL" id="BBP01747.1"/>
    </source>
</evidence>
<dbReference type="RefSeq" id="WP_162085476.1">
    <property type="nucleotide sequence ID" value="NZ_AP021881.1"/>
</dbReference>
<dbReference type="InterPro" id="IPR002898">
    <property type="entry name" value="MotA_ExbB_proton_chnl"/>
</dbReference>
<comment type="similarity">
    <text evidence="8">Belongs to the exbB/tolQ family.</text>
</comment>
<accession>A0A809SEV6</accession>
<keyword evidence="7 9" id="KW-0472">Membrane</keyword>
<keyword evidence="5 8" id="KW-0653">Protein transport</keyword>
<comment type="subcellular location">
    <subcellularLocation>
        <location evidence="1">Cell membrane</location>
        <topology evidence="1">Multi-pass membrane protein</topology>
    </subcellularLocation>
    <subcellularLocation>
        <location evidence="8">Membrane</location>
        <topology evidence="8">Multi-pass membrane protein</topology>
    </subcellularLocation>
</comment>
<evidence type="ECO:0000256" key="2">
    <source>
        <dbReference type="ARBA" id="ARBA00022448"/>
    </source>
</evidence>
<gene>
    <name evidence="11" type="ORF">SFSGTM_24550</name>
</gene>
<evidence type="ECO:0000256" key="7">
    <source>
        <dbReference type="ARBA" id="ARBA00023136"/>
    </source>
</evidence>
<feature type="transmembrane region" description="Helical" evidence="9">
    <location>
        <begin position="159"/>
        <end position="177"/>
    </location>
</feature>
<proteinExistence type="inferred from homology"/>
<dbReference type="KEGG" id="sniv:SFSGTM_24550"/>
<evidence type="ECO:0000256" key="4">
    <source>
        <dbReference type="ARBA" id="ARBA00022692"/>
    </source>
</evidence>
<dbReference type="InterPro" id="IPR050790">
    <property type="entry name" value="ExbB/TolQ_transport"/>
</dbReference>
<evidence type="ECO:0000256" key="1">
    <source>
        <dbReference type="ARBA" id="ARBA00004651"/>
    </source>
</evidence>
<feature type="domain" description="MotA/TolQ/ExbB proton channel" evidence="10">
    <location>
        <begin position="80"/>
        <end position="192"/>
    </location>
</feature>
<keyword evidence="6 9" id="KW-1133">Transmembrane helix</keyword>
<dbReference type="GO" id="GO:0005886">
    <property type="term" value="C:plasma membrane"/>
    <property type="evidence" value="ECO:0007669"/>
    <property type="project" value="UniProtKB-SubCell"/>
</dbReference>
<reference evidence="12" key="1">
    <citation type="submission" date="2019-11" db="EMBL/GenBank/DDBJ databases">
        <title>Isolation and characterization of a novel species in the genus Sulfuriferula.</title>
        <authorList>
            <person name="Mochizuki J."/>
            <person name="Kojima H."/>
            <person name="Fukui M."/>
        </authorList>
    </citation>
    <scope>NUCLEOTIDE SEQUENCE [LARGE SCALE GENOMIC DNA]</scope>
    <source>
        <strain evidence="12">SGTM</strain>
    </source>
</reference>
<protein>
    <recommendedName>
        <fullName evidence="10">MotA/TolQ/ExbB proton channel domain-containing protein</fullName>
    </recommendedName>
</protein>
<evidence type="ECO:0000313" key="12">
    <source>
        <dbReference type="Proteomes" id="UP000463939"/>
    </source>
</evidence>
<keyword evidence="3" id="KW-1003">Cell membrane</keyword>
<name>A0A809SEV6_9PROT</name>
<dbReference type="GO" id="GO:0017038">
    <property type="term" value="P:protein import"/>
    <property type="evidence" value="ECO:0007669"/>
    <property type="project" value="TreeGrafter"/>
</dbReference>
<evidence type="ECO:0000256" key="9">
    <source>
        <dbReference type="SAM" id="Phobius"/>
    </source>
</evidence>
<feature type="transmembrane region" description="Helical" evidence="9">
    <location>
        <begin position="15"/>
        <end position="32"/>
    </location>
</feature>
<keyword evidence="2 8" id="KW-0813">Transport</keyword>
<dbReference type="PANTHER" id="PTHR30625:SF15">
    <property type="entry name" value="BIOPOLYMER TRANSPORT PROTEIN EXBB"/>
    <property type="match status" value="1"/>
</dbReference>
<evidence type="ECO:0000256" key="6">
    <source>
        <dbReference type="ARBA" id="ARBA00022989"/>
    </source>
</evidence>
<organism evidence="11 12">
    <name type="scientific">Sulfuriferula nivalis</name>
    <dbReference type="NCBI Taxonomy" id="2675298"/>
    <lineage>
        <taxon>Bacteria</taxon>
        <taxon>Pseudomonadati</taxon>
        <taxon>Pseudomonadota</taxon>
        <taxon>Betaproteobacteria</taxon>
        <taxon>Nitrosomonadales</taxon>
        <taxon>Sulfuricellaceae</taxon>
        <taxon>Sulfuriferula</taxon>
    </lineage>
</organism>
<dbReference type="Proteomes" id="UP000463939">
    <property type="component" value="Chromosome"/>
</dbReference>
<evidence type="ECO:0000256" key="5">
    <source>
        <dbReference type="ARBA" id="ARBA00022927"/>
    </source>
</evidence>
<dbReference type="AlphaFoldDB" id="A0A809SEV6"/>
<evidence type="ECO:0000256" key="8">
    <source>
        <dbReference type="RuleBase" id="RU004057"/>
    </source>
</evidence>